<keyword evidence="2" id="KW-0732">Signal</keyword>
<organism evidence="3 4">
    <name type="scientific">[Empedobacter] haloabium</name>
    <dbReference type="NCBI Taxonomy" id="592317"/>
    <lineage>
        <taxon>Bacteria</taxon>
        <taxon>Pseudomonadati</taxon>
        <taxon>Pseudomonadota</taxon>
        <taxon>Betaproteobacteria</taxon>
        <taxon>Burkholderiales</taxon>
        <taxon>Oxalobacteraceae</taxon>
        <taxon>Telluria group</taxon>
        <taxon>Telluria group incertae sedis</taxon>
    </lineage>
</organism>
<dbReference type="Proteomes" id="UP000321323">
    <property type="component" value="Chromosome"/>
</dbReference>
<feature type="chain" id="PRO_5047274923" evidence="2">
    <location>
        <begin position="20"/>
        <end position="196"/>
    </location>
</feature>
<feature type="signal peptide" evidence="2">
    <location>
        <begin position="1"/>
        <end position="19"/>
    </location>
</feature>
<sequence length="196" mass="20449">MKTRLVATVLLISSCAAMAASGPKTRPAQGGGLPRYGMVVYSDLCVNPQSGEFGGQRITLQRFAEVDTVIYEYTAGGLSWPLVASDVNVDPRGKMMYFTVQAAEGAERTISGKFSPDGATLTLDGGYCGDETVPMKLAKVTDFGRKAGACKPCPAGKAKAPMGEAPQRQEGEGEAAPEVPEPAPPAKWEPAPPAQG</sequence>
<name>A0ABZ1UP18_9BURK</name>
<evidence type="ECO:0000256" key="2">
    <source>
        <dbReference type="SAM" id="SignalP"/>
    </source>
</evidence>
<protein>
    <submittedName>
        <fullName evidence="3">Uncharacterized protein</fullName>
    </submittedName>
</protein>
<feature type="region of interest" description="Disordered" evidence="1">
    <location>
        <begin position="153"/>
        <end position="196"/>
    </location>
</feature>
<reference evidence="3 4" key="1">
    <citation type="journal article" date="2019" name="Int. J. Syst. Evol. Microbiol.">
        <title>The Draft Whole-Genome Sequence of the Antibiotic Producer Empedobacter haloabium ATCC 31962 Provides Indications for Its Taxonomic Reclassification.</title>
        <authorList>
            <person name="Miess H."/>
            <person name="Arlt P."/>
            <person name="Apel A.K."/>
            <person name="Weber T."/>
            <person name="Nieselt K."/>
            <person name="Hanssen F."/>
            <person name="Czemmel S."/>
            <person name="Nahnsen S."/>
            <person name="Gross H."/>
        </authorList>
    </citation>
    <scope>NUCLEOTIDE SEQUENCE [LARGE SCALE GENOMIC DNA]</scope>
    <source>
        <strain evidence="3 4">ATCC 31962</strain>
    </source>
</reference>
<accession>A0ABZ1UP18</accession>
<feature type="compositionally biased region" description="Pro residues" evidence="1">
    <location>
        <begin position="179"/>
        <end position="196"/>
    </location>
</feature>
<proteinExistence type="predicted"/>
<dbReference type="EMBL" id="CP136508">
    <property type="protein sequence ID" value="WUR14287.1"/>
    <property type="molecule type" value="Genomic_DNA"/>
</dbReference>
<evidence type="ECO:0000313" key="3">
    <source>
        <dbReference type="EMBL" id="WUR14287.1"/>
    </source>
</evidence>
<gene>
    <name evidence="3" type="ORF">E7V67_004060</name>
</gene>
<keyword evidence="4" id="KW-1185">Reference proteome</keyword>
<dbReference type="PROSITE" id="PS51257">
    <property type="entry name" value="PROKAR_LIPOPROTEIN"/>
    <property type="match status" value="1"/>
</dbReference>
<evidence type="ECO:0000256" key="1">
    <source>
        <dbReference type="SAM" id="MobiDB-lite"/>
    </source>
</evidence>
<evidence type="ECO:0000313" key="4">
    <source>
        <dbReference type="Proteomes" id="UP000321323"/>
    </source>
</evidence>